<feature type="domain" description="DUF6535" evidence="3">
    <location>
        <begin position="83"/>
        <end position="177"/>
    </location>
</feature>
<dbReference type="Proteomes" id="UP000044841">
    <property type="component" value="Unassembled WGS sequence"/>
</dbReference>
<reference evidence="4 5" key="1">
    <citation type="submission" date="2015-07" db="EMBL/GenBank/DDBJ databases">
        <authorList>
            <person name="Noorani M."/>
        </authorList>
    </citation>
    <scope>NUCLEOTIDE SEQUENCE [LARGE SCALE GENOMIC DNA]</scope>
    <source>
        <strain evidence="4">BBA 69670</strain>
    </source>
</reference>
<protein>
    <submittedName>
        <fullName evidence="4">Fatty acid synthase subunit beta</fullName>
    </submittedName>
</protein>
<feature type="region of interest" description="Disordered" evidence="1">
    <location>
        <begin position="1"/>
        <end position="35"/>
    </location>
</feature>
<dbReference type="AlphaFoldDB" id="A0A0K6FV21"/>
<dbReference type="Pfam" id="PF20153">
    <property type="entry name" value="DUF6535"/>
    <property type="match status" value="1"/>
</dbReference>
<feature type="transmembrane region" description="Helical" evidence="2">
    <location>
        <begin position="190"/>
        <end position="217"/>
    </location>
</feature>
<evidence type="ECO:0000313" key="5">
    <source>
        <dbReference type="Proteomes" id="UP000044841"/>
    </source>
</evidence>
<feature type="transmembrane region" description="Helical" evidence="2">
    <location>
        <begin position="105"/>
        <end position="124"/>
    </location>
</feature>
<dbReference type="InterPro" id="IPR045338">
    <property type="entry name" value="DUF6535"/>
</dbReference>
<gene>
    <name evidence="4" type="ORF">RSOLAG22IIIB_08869</name>
</gene>
<organism evidence="4 5">
    <name type="scientific">Rhizoctonia solani</name>
    <dbReference type="NCBI Taxonomy" id="456999"/>
    <lineage>
        <taxon>Eukaryota</taxon>
        <taxon>Fungi</taxon>
        <taxon>Dikarya</taxon>
        <taxon>Basidiomycota</taxon>
        <taxon>Agaricomycotina</taxon>
        <taxon>Agaricomycetes</taxon>
        <taxon>Cantharellales</taxon>
        <taxon>Ceratobasidiaceae</taxon>
        <taxon>Rhizoctonia</taxon>
    </lineage>
</organism>
<evidence type="ECO:0000313" key="4">
    <source>
        <dbReference type="EMBL" id="CUA70028.1"/>
    </source>
</evidence>
<name>A0A0K6FV21_9AGAM</name>
<feature type="compositionally biased region" description="Basic and acidic residues" evidence="1">
    <location>
        <begin position="1"/>
        <end position="11"/>
    </location>
</feature>
<feature type="compositionally biased region" description="Basic and acidic residues" evidence="1">
    <location>
        <begin position="966"/>
        <end position="984"/>
    </location>
</feature>
<dbReference type="EMBL" id="CYGV01001090">
    <property type="protein sequence ID" value="CUA70028.1"/>
    <property type="molecule type" value="Genomic_DNA"/>
</dbReference>
<keyword evidence="2" id="KW-1133">Transmembrane helix</keyword>
<keyword evidence="5" id="KW-1185">Reference proteome</keyword>
<keyword evidence="2" id="KW-0472">Membrane</keyword>
<feature type="transmembrane region" description="Helical" evidence="2">
    <location>
        <begin position="224"/>
        <end position="248"/>
    </location>
</feature>
<accession>A0A0K6FV21</accession>
<keyword evidence="2" id="KW-0812">Transmembrane</keyword>
<proteinExistence type="predicted"/>
<evidence type="ECO:0000259" key="3">
    <source>
        <dbReference type="Pfam" id="PF20153"/>
    </source>
</evidence>
<evidence type="ECO:0000256" key="1">
    <source>
        <dbReference type="SAM" id="MobiDB-lite"/>
    </source>
</evidence>
<evidence type="ECO:0000256" key="2">
    <source>
        <dbReference type="SAM" id="Phobius"/>
    </source>
</evidence>
<feature type="region of interest" description="Disordered" evidence="1">
    <location>
        <begin position="934"/>
        <end position="984"/>
    </location>
</feature>
<sequence length="984" mass="109383">MNEKSHKENKTTDATQNAMRFLKRNPASEGNKDENLTAKEKAGVHEKVYTANSTPYNFRRPRVFDQMASDRFGEELALDAAIWNIYLEEAQDRDRELVEGRQRSLDTLLLFAALFSAILTAFLIESKDLLQQDPADASVALLLIIAQSQQRMELGLPAPEESTRAVTMPDFIPSLSARQSRLKGLEDWGALHIVALLPTLLHVSLLLFSIGLVLYLWALDVAVASVLSAVIGVTLTFYLVTGILGAVYESCPLVTEVSEYTKRALFKPSTRDTNNETSGASIRDLNALVWLSERSADPIVVDYAYQAMAGLHRSTYITLSTPAPVPNLGLAPASPEKTSALDNDLTIDYLLLGVSRRFDELLRGTLETESSEPPVCRYINAMIAVLSYTTKPTNQMSINWLDLLNRITEFWSSKLPQASMSGGSFAGVLIAEMDAIKLAADELKLATALEETEALSSRDEDRHIIDVPLSTTKMDAHTMDIIIRLNTYLAQWIDISLALLQSYVKGETNIDSYLLNGLLRALSDGASYLELFYEFLADHGTAETGDDALKWLKILISLLSQPTSSGLNPVAHHAEILKIYSHIVPVKLQELKRERAGVVRHAFKSCLVNSHTLTTRREILCLSARYMLLTARYLCGLLSEFPTCCEIFSDALELQYQGYCEDRDGGQGPVVVVRHHIGDYIKILEVFSEEQSNVELITEETASMLCIFAYAPQPEFIPTSGLYIPPSCFLSLMRLFAHSWLAPRSIQNCMRFVMTRLRSPNVSLSQLTSQTSPFPDPRPSIQYLWQFTRISGGFSALLQAGSINSGYPPAVVPGIAEITIIAANHDSALKVEPVELEPPVVPDFLEALSWTLPQLSSSDDKKLYHRFILASSVLLVVACDDTESRAKILAHPDRTTLLRELRDDKDTYTEFVSEEEWERLIDGLALEECDMEGTEGNITSDEGEIFESREALNKEGGSSGGEEESEARKLRNGRDENTVNVIRE</sequence>